<accession>A0ABP7L3T8</accession>
<reference evidence="2" key="1">
    <citation type="journal article" date="2019" name="Int. J. Syst. Evol. Microbiol.">
        <title>The Global Catalogue of Microorganisms (GCM) 10K type strain sequencing project: providing services to taxonomists for standard genome sequencing and annotation.</title>
        <authorList>
            <consortium name="The Broad Institute Genomics Platform"/>
            <consortium name="The Broad Institute Genome Sequencing Center for Infectious Disease"/>
            <person name="Wu L."/>
            <person name="Ma J."/>
        </authorList>
    </citation>
    <scope>NUCLEOTIDE SEQUENCE [LARGE SCALE GENOMIC DNA]</scope>
    <source>
        <strain evidence="2">JCM 16578</strain>
    </source>
</reference>
<keyword evidence="2" id="KW-1185">Reference proteome</keyword>
<protein>
    <recommendedName>
        <fullName evidence="3">Toxin-antitoxin system HicB family antitoxin</fullName>
    </recommendedName>
</protein>
<evidence type="ECO:0008006" key="3">
    <source>
        <dbReference type="Google" id="ProtNLM"/>
    </source>
</evidence>
<organism evidence="1 2">
    <name type="scientific">Streptomyces lannensis</name>
    <dbReference type="NCBI Taxonomy" id="766498"/>
    <lineage>
        <taxon>Bacteria</taxon>
        <taxon>Bacillati</taxon>
        <taxon>Actinomycetota</taxon>
        <taxon>Actinomycetes</taxon>
        <taxon>Kitasatosporales</taxon>
        <taxon>Streptomycetaceae</taxon>
        <taxon>Streptomyces</taxon>
    </lineage>
</organism>
<name>A0ABP7L3T8_9ACTN</name>
<dbReference type="Proteomes" id="UP001501563">
    <property type="component" value="Unassembled WGS sequence"/>
</dbReference>
<comment type="caution">
    <text evidence="1">The sequence shown here is derived from an EMBL/GenBank/DDBJ whole genome shotgun (WGS) entry which is preliminary data.</text>
</comment>
<proteinExistence type="predicted"/>
<sequence>MLHGGSSDAKFGVMSAITLRIPDAMDKQLRDAAADAPSLNDYILKAVRRQMTLDAGRKLAAVEPLDLEGEGDAL</sequence>
<dbReference type="EMBL" id="BAAAZA010000031">
    <property type="protein sequence ID" value="GAA3893783.1"/>
    <property type="molecule type" value="Genomic_DNA"/>
</dbReference>
<evidence type="ECO:0000313" key="2">
    <source>
        <dbReference type="Proteomes" id="UP001501563"/>
    </source>
</evidence>
<evidence type="ECO:0000313" key="1">
    <source>
        <dbReference type="EMBL" id="GAA3893783.1"/>
    </source>
</evidence>
<gene>
    <name evidence="1" type="ORF">GCM10022207_72090</name>
</gene>